<dbReference type="PANTHER" id="PTHR44757:SF2">
    <property type="entry name" value="BIOFILM ARCHITECTURE MAINTENANCE PROTEIN MBAA"/>
    <property type="match status" value="1"/>
</dbReference>
<protein>
    <submittedName>
        <fullName evidence="4">EAL domain-containing protein</fullName>
    </submittedName>
</protein>
<feature type="domain" description="GGDEF" evidence="3">
    <location>
        <begin position="180"/>
        <end position="313"/>
    </location>
</feature>
<dbReference type="Pfam" id="PF08447">
    <property type="entry name" value="PAS_3"/>
    <property type="match status" value="1"/>
</dbReference>
<dbReference type="SMART" id="SM00091">
    <property type="entry name" value="PAS"/>
    <property type="match status" value="1"/>
</dbReference>
<reference evidence="4 5" key="1">
    <citation type="submission" date="2020-03" db="EMBL/GenBank/DDBJ databases">
        <title>Metabolic flexibility allows generalist bacteria to become dominant in a frequently disturbed ecosystem.</title>
        <authorList>
            <person name="Chen Y.-J."/>
            <person name="Leung P.M."/>
            <person name="Bay S.K."/>
            <person name="Hugenholtz P."/>
            <person name="Kessler A.J."/>
            <person name="Shelley G."/>
            <person name="Waite D.W."/>
            <person name="Cook P.L."/>
            <person name="Greening C."/>
        </authorList>
    </citation>
    <scope>NUCLEOTIDE SEQUENCE [LARGE SCALE GENOMIC DNA]</scope>
    <source>
        <strain evidence="4">SS_bin_28</strain>
    </source>
</reference>
<dbReference type="PANTHER" id="PTHR44757">
    <property type="entry name" value="DIGUANYLATE CYCLASE DGCP"/>
    <property type="match status" value="1"/>
</dbReference>
<proteinExistence type="predicted"/>
<dbReference type="Proteomes" id="UP000547674">
    <property type="component" value="Unassembled WGS sequence"/>
</dbReference>
<evidence type="ECO:0000259" key="2">
    <source>
        <dbReference type="PROSITE" id="PS50883"/>
    </source>
</evidence>
<dbReference type="InterPro" id="IPR000014">
    <property type="entry name" value="PAS"/>
</dbReference>
<dbReference type="EMBL" id="JABDJR010000542">
    <property type="protein sequence ID" value="NNF07761.1"/>
    <property type="molecule type" value="Genomic_DNA"/>
</dbReference>
<dbReference type="SUPFAM" id="SSF55073">
    <property type="entry name" value="Nucleotide cyclase"/>
    <property type="match status" value="1"/>
</dbReference>
<feature type="domain" description="EAL" evidence="2">
    <location>
        <begin position="322"/>
        <end position="578"/>
    </location>
</feature>
<dbReference type="SMART" id="SM00086">
    <property type="entry name" value="PAC"/>
    <property type="match status" value="1"/>
</dbReference>
<dbReference type="NCBIfam" id="TIGR00254">
    <property type="entry name" value="GGDEF"/>
    <property type="match status" value="1"/>
</dbReference>
<dbReference type="SUPFAM" id="SSF55785">
    <property type="entry name" value="PYP-like sensor domain (PAS domain)"/>
    <property type="match status" value="1"/>
</dbReference>
<sequence>MSDPKDVESRVKHLSRELVEADERYRLTCQGSRDGLWDWDVSAGLLSFSKPWLKSIGLEETDLSDLDQWYARTHPEDVDLLRLEIEAVLRGDRPLLEHQYRIRARDGQYRWMLARGAIQSVDGKIHRIAGSQTDLTDQRRVQEKLSHDALHDSLTGLPNRELLLELVTRCLRRKGRRRNYLFAVMLLDLDRFQVINDSLGHRAGDSLLKEMGERLSQCLRPGDTVCRLGGDEFALLLDEIRGVSDTLRIARRVHHALGEPFDVDGHPVSARASIGIALYTGQYQDPEDLLRDADVAANRAKANGRGRHEIFDPAMHDAAVHRLQLEGELRQALEQDELEVYYQPIVSFQGQRLKGFEALVRWQHPEKGLLTPAKFLPVAEAAGLMVPLDRWVLRSACHQLRRWNEAAGEDATVLMSVNLVTRQFEEPDLVAVVQDILSQTGVNPECLKLEITEDTLSEDDEHILTTLQLLKGMDIHLYVDDFGAGHSSLSRLQKLPVDTLKIDRAFVRDLEHNRDSLEIVRTIVALAKTLNLETIAEGVETRAQAAALKAAGCGFGQGYLYAEPLSADAAERFMLAFS</sequence>
<dbReference type="Gene3D" id="3.20.20.450">
    <property type="entry name" value="EAL domain"/>
    <property type="match status" value="1"/>
</dbReference>
<dbReference type="InterPro" id="IPR029787">
    <property type="entry name" value="Nucleotide_cyclase"/>
</dbReference>
<dbReference type="NCBIfam" id="TIGR00229">
    <property type="entry name" value="sensory_box"/>
    <property type="match status" value="1"/>
</dbReference>
<dbReference type="PROSITE" id="PS50887">
    <property type="entry name" value="GGDEF"/>
    <property type="match status" value="1"/>
</dbReference>
<dbReference type="Gene3D" id="3.30.450.20">
    <property type="entry name" value="PAS domain"/>
    <property type="match status" value="1"/>
</dbReference>
<evidence type="ECO:0000313" key="4">
    <source>
        <dbReference type="EMBL" id="NNF07761.1"/>
    </source>
</evidence>
<dbReference type="AlphaFoldDB" id="A0A7Y2H368"/>
<dbReference type="SUPFAM" id="SSF141868">
    <property type="entry name" value="EAL domain-like"/>
    <property type="match status" value="1"/>
</dbReference>
<organism evidence="4 5">
    <name type="scientific">Eiseniibacteriota bacterium</name>
    <dbReference type="NCBI Taxonomy" id="2212470"/>
    <lineage>
        <taxon>Bacteria</taxon>
        <taxon>Candidatus Eiseniibacteriota</taxon>
    </lineage>
</organism>
<evidence type="ECO:0000259" key="1">
    <source>
        <dbReference type="PROSITE" id="PS50113"/>
    </source>
</evidence>
<dbReference type="InterPro" id="IPR035919">
    <property type="entry name" value="EAL_sf"/>
</dbReference>
<dbReference type="PROSITE" id="PS50113">
    <property type="entry name" value="PAC"/>
    <property type="match status" value="1"/>
</dbReference>
<feature type="domain" description="PAC" evidence="1">
    <location>
        <begin position="96"/>
        <end position="147"/>
    </location>
</feature>
<dbReference type="InterPro" id="IPR052155">
    <property type="entry name" value="Biofilm_reg_signaling"/>
</dbReference>
<dbReference type="SMART" id="SM00267">
    <property type="entry name" value="GGDEF"/>
    <property type="match status" value="1"/>
</dbReference>
<dbReference type="SMART" id="SM00052">
    <property type="entry name" value="EAL"/>
    <property type="match status" value="1"/>
</dbReference>
<dbReference type="Pfam" id="PF00563">
    <property type="entry name" value="EAL"/>
    <property type="match status" value="1"/>
</dbReference>
<dbReference type="CDD" id="cd01948">
    <property type="entry name" value="EAL"/>
    <property type="match status" value="1"/>
</dbReference>
<dbReference type="InterPro" id="IPR001610">
    <property type="entry name" value="PAC"/>
</dbReference>
<accession>A0A7Y2H368</accession>
<name>A0A7Y2H368_UNCEI</name>
<evidence type="ECO:0000259" key="3">
    <source>
        <dbReference type="PROSITE" id="PS50887"/>
    </source>
</evidence>
<dbReference type="FunFam" id="3.20.20.450:FF:000001">
    <property type="entry name" value="Cyclic di-GMP phosphodiesterase yahA"/>
    <property type="match status" value="1"/>
</dbReference>
<gene>
    <name evidence="4" type="ORF">HKN21_13440</name>
</gene>
<dbReference type="CDD" id="cd00130">
    <property type="entry name" value="PAS"/>
    <property type="match status" value="1"/>
</dbReference>
<dbReference type="Gene3D" id="3.30.70.270">
    <property type="match status" value="1"/>
</dbReference>
<dbReference type="Pfam" id="PF00990">
    <property type="entry name" value="GGDEF"/>
    <property type="match status" value="1"/>
</dbReference>
<dbReference type="InterPro" id="IPR000700">
    <property type="entry name" value="PAS-assoc_C"/>
</dbReference>
<dbReference type="InterPro" id="IPR035965">
    <property type="entry name" value="PAS-like_dom_sf"/>
</dbReference>
<dbReference type="InterPro" id="IPR001633">
    <property type="entry name" value="EAL_dom"/>
</dbReference>
<dbReference type="CDD" id="cd01949">
    <property type="entry name" value="GGDEF"/>
    <property type="match status" value="1"/>
</dbReference>
<dbReference type="PROSITE" id="PS50883">
    <property type="entry name" value="EAL"/>
    <property type="match status" value="1"/>
</dbReference>
<dbReference type="InterPro" id="IPR043128">
    <property type="entry name" value="Rev_trsase/Diguanyl_cyclase"/>
</dbReference>
<dbReference type="InterPro" id="IPR013655">
    <property type="entry name" value="PAS_fold_3"/>
</dbReference>
<comment type="caution">
    <text evidence="4">The sequence shown here is derived from an EMBL/GenBank/DDBJ whole genome shotgun (WGS) entry which is preliminary data.</text>
</comment>
<evidence type="ECO:0000313" key="5">
    <source>
        <dbReference type="Proteomes" id="UP000547674"/>
    </source>
</evidence>
<dbReference type="InterPro" id="IPR000160">
    <property type="entry name" value="GGDEF_dom"/>
</dbReference>